<evidence type="ECO:0000256" key="1">
    <source>
        <dbReference type="SAM" id="MobiDB-lite"/>
    </source>
</evidence>
<accession>A0A8J2KD36</accession>
<keyword evidence="3" id="KW-1185">Reference proteome</keyword>
<dbReference type="EMBL" id="CAJVCH010236746">
    <property type="protein sequence ID" value="CAG7732751.1"/>
    <property type="molecule type" value="Genomic_DNA"/>
</dbReference>
<sequence>MEPSKKTQLLYKLFMKGYKNPNSMLGHDNSPQRSHSYSFGRKMNPVEESEQRYKKRQRRPDEGSLEPPSPTNASVEIVEVSSDSETRMTPEPTDKLLDLKWTCSTLDKRRDAIADYFQRSVLKQRFVYDDEQLHSGSSLYENYCIFLRNEIASPSPEPIYTEICGSYDLQPNISDSSEVKTQEFPNLPSSSNEHLYENLDIIRHEIFLKQQSMDYILEEDETTTNEDDSMYKRFFII</sequence>
<dbReference type="AlphaFoldDB" id="A0A8J2KD36"/>
<protein>
    <submittedName>
        <fullName evidence="2">Uncharacterized protein</fullName>
    </submittedName>
</protein>
<evidence type="ECO:0000313" key="2">
    <source>
        <dbReference type="EMBL" id="CAG7732751.1"/>
    </source>
</evidence>
<feature type="compositionally biased region" description="Low complexity" evidence="1">
    <location>
        <begin position="74"/>
        <end position="83"/>
    </location>
</feature>
<name>A0A8J2KD36_9HEXA</name>
<evidence type="ECO:0000313" key="3">
    <source>
        <dbReference type="Proteomes" id="UP000708208"/>
    </source>
</evidence>
<comment type="caution">
    <text evidence="2">The sequence shown here is derived from an EMBL/GenBank/DDBJ whole genome shotgun (WGS) entry which is preliminary data.</text>
</comment>
<feature type="region of interest" description="Disordered" evidence="1">
    <location>
        <begin position="20"/>
        <end position="91"/>
    </location>
</feature>
<proteinExistence type="predicted"/>
<dbReference type="Proteomes" id="UP000708208">
    <property type="component" value="Unassembled WGS sequence"/>
</dbReference>
<gene>
    <name evidence="2" type="ORF">AFUS01_LOCUS21242</name>
</gene>
<organism evidence="2 3">
    <name type="scientific">Allacma fusca</name>
    <dbReference type="NCBI Taxonomy" id="39272"/>
    <lineage>
        <taxon>Eukaryota</taxon>
        <taxon>Metazoa</taxon>
        <taxon>Ecdysozoa</taxon>
        <taxon>Arthropoda</taxon>
        <taxon>Hexapoda</taxon>
        <taxon>Collembola</taxon>
        <taxon>Symphypleona</taxon>
        <taxon>Sminthuridae</taxon>
        <taxon>Allacma</taxon>
    </lineage>
</organism>
<reference evidence="2" key="1">
    <citation type="submission" date="2021-06" db="EMBL/GenBank/DDBJ databases">
        <authorList>
            <person name="Hodson N. C."/>
            <person name="Mongue J. A."/>
            <person name="Jaron S. K."/>
        </authorList>
    </citation>
    <scope>NUCLEOTIDE SEQUENCE</scope>
</reference>